<gene>
    <name evidence="1" type="ORF">HMPREF1316_1046</name>
</gene>
<name>U2TC87_9ACTN</name>
<evidence type="ECO:0000313" key="2">
    <source>
        <dbReference type="Proteomes" id="UP000016638"/>
    </source>
</evidence>
<proteinExistence type="predicted"/>
<sequence length="45" mass="5566">MTEEERARLRRGLDRRGIPIREVHDEGWARRALRALKVRRRERSR</sequence>
<protein>
    <submittedName>
        <fullName evidence="1">Uncharacterized protein</fullName>
    </submittedName>
</protein>
<dbReference type="PATRIC" id="fig|1125712.3.peg.96"/>
<dbReference type="EMBL" id="AWEZ01000006">
    <property type="protein sequence ID" value="ERL10669.1"/>
    <property type="molecule type" value="Genomic_DNA"/>
</dbReference>
<dbReference type="STRING" id="1125712.HMPREF1316_1046"/>
<reference evidence="1 2" key="1">
    <citation type="submission" date="2013-08" db="EMBL/GenBank/DDBJ databases">
        <authorList>
            <person name="Durkin A.S."/>
            <person name="Haft D.R."/>
            <person name="McCorrison J."/>
            <person name="Torralba M."/>
            <person name="Gillis M."/>
            <person name="Haft D.H."/>
            <person name="Methe B."/>
            <person name="Sutton G."/>
            <person name="Nelson K.E."/>
        </authorList>
    </citation>
    <scope>NUCLEOTIDE SEQUENCE [LARGE SCALE GENOMIC DNA]</scope>
    <source>
        <strain evidence="1 2">F0195</strain>
    </source>
</reference>
<accession>U2TC87</accession>
<organism evidence="1 2">
    <name type="scientific">Olsenella profusa F0195</name>
    <dbReference type="NCBI Taxonomy" id="1125712"/>
    <lineage>
        <taxon>Bacteria</taxon>
        <taxon>Bacillati</taxon>
        <taxon>Actinomycetota</taxon>
        <taxon>Coriobacteriia</taxon>
        <taxon>Coriobacteriales</taxon>
        <taxon>Atopobiaceae</taxon>
        <taxon>Olsenella</taxon>
    </lineage>
</organism>
<keyword evidence="2" id="KW-1185">Reference proteome</keyword>
<dbReference type="Proteomes" id="UP000016638">
    <property type="component" value="Unassembled WGS sequence"/>
</dbReference>
<comment type="caution">
    <text evidence="1">The sequence shown here is derived from an EMBL/GenBank/DDBJ whole genome shotgun (WGS) entry which is preliminary data.</text>
</comment>
<dbReference type="AlphaFoldDB" id="U2TC87"/>
<evidence type="ECO:0000313" key="1">
    <source>
        <dbReference type="EMBL" id="ERL10669.1"/>
    </source>
</evidence>